<accession>A0A1H6LYS5</accession>
<gene>
    <name evidence="2" type="ORF">BAZSYMA_ACONTIG170705_0</name>
</gene>
<dbReference type="EMBL" id="CDSC02000322">
    <property type="protein sequence ID" value="SEH91686.1"/>
    <property type="molecule type" value="Genomic_DNA"/>
</dbReference>
<keyword evidence="1" id="KW-1133">Transmembrane helix</keyword>
<dbReference type="AlphaFoldDB" id="A0A1H6LYS5"/>
<dbReference type="Proteomes" id="UP000198988">
    <property type="component" value="Unassembled WGS sequence"/>
</dbReference>
<evidence type="ECO:0000256" key="1">
    <source>
        <dbReference type="SAM" id="Phobius"/>
    </source>
</evidence>
<organism evidence="2 3">
    <name type="scientific">Bathymodiolus azoricus thioautotrophic gill symbiont</name>
    <dbReference type="NCBI Taxonomy" id="235205"/>
    <lineage>
        <taxon>Bacteria</taxon>
        <taxon>Pseudomonadati</taxon>
        <taxon>Pseudomonadota</taxon>
        <taxon>Gammaproteobacteria</taxon>
        <taxon>sulfur-oxidizing symbionts</taxon>
    </lineage>
</organism>
<protein>
    <submittedName>
        <fullName evidence="2">Uncharacterized protein</fullName>
    </submittedName>
</protein>
<keyword evidence="1" id="KW-0472">Membrane</keyword>
<proteinExistence type="predicted"/>
<keyword evidence="1" id="KW-0812">Transmembrane</keyword>
<name>A0A1H6LYS5_9GAMM</name>
<feature type="transmembrane region" description="Helical" evidence="1">
    <location>
        <begin position="12"/>
        <end position="31"/>
    </location>
</feature>
<evidence type="ECO:0000313" key="3">
    <source>
        <dbReference type="Proteomes" id="UP000198988"/>
    </source>
</evidence>
<evidence type="ECO:0000313" key="2">
    <source>
        <dbReference type="EMBL" id="SEH91686.1"/>
    </source>
</evidence>
<sequence length="62" mass="7559">MFCLRIFLISEYYTVTILEVNYILILIFNNIHKCFYNMAYSVKKIINKQKKRYCNFFSVNST</sequence>
<reference evidence="3" key="1">
    <citation type="submission" date="2016-06" db="EMBL/GenBank/DDBJ databases">
        <authorList>
            <person name="Petersen J."/>
            <person name="Sayavedra L."/>
        </authorList>
    </citation>
    <scope>NUCLEOTIDE SEQUENCE [LARGE SCALE GENOMIC DNA]</scope>
    <source>
        <strain evidence="3">BazSymA</strain>
    </source>
</reference>